<dbReference type="InterPro" id="IPR029058">
    <property type="entry name" value="AB_hydrolase_fold"/>
</dbReference>
<sequence length="690" mass="76734">MGTLQNMPTLTPTPSMAEKSGTRTPPESTPERKPAPPPTRAQRALLTLFKLCTLLICAVAIRSAYNPEPLLRLPDFFGKHKHKHKHPHRWDAGKPVFRTPDATLGWHKCPDNPANQTFYCAFFDAPLNWNEVEENPDEKDWRKWKGGDKVVDTARIFLRMYPATSPDRLGSMLFNPGGPGGSGNAFLYRLAEEFSNITEGRYDLIGFDPRGVNMTSPRMKTHDNAYAQALFKVANQPPVQEGDPTNPVNTSIPEQFDREYARLAKIQQLGETQFTLVRNFTTEKERKSVSTPFMVRDLAAIVDALGDKDRLLNYWGFSYGTILGAHFAAIKPERVGRLVLDGVSHSGDYTGSLEAWGQSSMTDTFKTYEQFFLECVKAGTARCALAERVPAKLDDETDEAYIPRAAFSLMIQTGEFLNALWKKPLVVKESKYGPGIVTAEQVSLALGQMLYQPVRWQGVAIALHEAMNGNATLARDYLPQPWHEALVADPEKARRLDTDNVFGEPVAETDSAIFSILCSDQPAINEDALGDLVHLSGDLLLKSPLAPLWMLIMTPCTKWADRPYERYPGPWTRKEGLRKPKNPILWIGNTYDPVTPLASAQRMVEGFGPDSSRLLVHDGRGHCTSAEPSLCTGKALSDFFVRGILPAEGTVCKAEEGFIFPDKNATLAVAGADAQLYDVLRRIAERQAEH</sequence>
<dbReference type="PANTHER" id="PTHR43248:SF25">
    <property type="entry name" value="AB HYDROLASE-1 DOMAIN-CONTAINING PROTEIN-RELATED"/>
    <property type="match status" value="1"/>
</dbReference>
<evidence type="ECO:0000259" key="5">
    <source>
        <dbReference type="Pfam" id="PF08386"/>
    </source>
</evidence>
<dbReference type="Proteomes" id="UP000827549">
    <property type="component" value="Chromosome 4"/>
</dbReference>
<dbReference type="RefSeq" id="XP_062628002.1">
    <property type="nucleotide sequence ID" value="XM_062772018.1"/>
</dbReference>
<dbReference type="Pfam" id="PF00561">
    <property type="entry name" value="Abhydrolase_1"/>
    <property type="match status" value="1"/>
</dbReference>
<dbReference type="SUPFAM" id="SSF53474">
    <property type="entry name" value="alpha/beta-Hydrolases"/>
    <property type="match status" value="1"/>
</dbReference>
<dbReference type="AlphaFoldDB" id="A0AAF0Y8G4"/>
<keyword evidence="7" id="KW-1185">Reference proteome</keyword>
<evidence type="ECO:0000256" key="1">
    <source>
        <dbReference type="ARBA" id="ARBA00010088"/>
    </source>
</evidence>
<dbReference type="InterPro" id="IPR013595">
    <property type="entry name" value="Pept_S33_TAP-like_C"/>
</dbReference>
<evidence type="ECO:0000259" key="4">
    <source>
        <dbReference type="Pfam" id="PF00561"/>
    </source>
</evidence>
<feature type="domain" description="AB hydrolase-1" evidence="4">
    <location>
        <begin position="172"/>
        <end position="346"/>
    </location>
</feature>
<dbReference type="Gene3D" id="3.40.50.1820">
    <property type="entry name" value="alpha/beta hydrolase"/>
    <property type="match status" value="2"/>
</dbReference>
<dbReference type="GO" id="GO:0016787">
    <property type="term" value="F:hydrolase activity"/>
    <property type="evidence" value="ECO:0007669"/>
    <property type="project" value="UniProtKB-KW"/>
</dbReference>
<gene>
    <name evidence="6" type="primary">BQ2027_MB2248C</name>
    <name evidence="6" type="ORF">LOC62_04G005476</name>
</gene>
<feature type="compositionally biased region" description="Polar residues" evidence="3">
    <location>
        <begin position="1"/>
        <end position="14"/>
    </location>
</feature>
<reference evidence="6" key="1">
    <citation type="submission" date="2023-10" db="EMBL/GenBank/DDBJ databases">
        <authorList>
            <person name="Noh H."/>
        </authorList>
    </citation>
    <scope>NUCLEOTIDE SEQUENCE</scope>
    <source>
        <strain evidence="6">DUCC4014</strain>
    </source>
</reference>
<feature type="domain" description="Peptidase S33 tripeptidyl aminopeptidase-like C-terminal" evidence="5">
    <location>
        <begin position="551"/>
        <end position="652"/>
    </location>
</feature>
<evidence type="ECO:0000313" key="6">
    <source>
        <dbReference type="EMBL" id="WOO81970.1"/>
    </source>
</evidence>
<dbReference type="GeneID" id="87808705"/>
<proteinExistence type="inferred from homology"/>
<evidence type="ECO:0000256" key="3">
    <source>
        <dbReference type="SAM" id="MobiDB-lite"/>
    </source>
</evidence>
<keyword evidence="2 6" id="KW-0378">Hydrolase</keyword>
<dbReference type="Pfam" id="PF08386">
    <property type="entry name" value="Abhydrolase_4"/>
    <property type="match status" value="1"/>
</dbReference>
<comment type="similarity">
    <text evidence="1">Belongs to the peptidase S33 family.</text>
</comment>
<accession>A0AAF0Y8G4</accession>
<evidence type="ECO:0000313" key="7">
    <source>
        <dbReference type="Proteomes" id="UP000827549"/>
    </source>
</evidence>
<evidence type="ECO:0000256" key="2">
    <source>
        <dbReference type="ARBA" id="ARBA00022801"/>
    </source>
</evidence>
<name>A0AAF0Y8G4_9TREE</name>
<feature type="region of interest" description="Disordered" evidence="3">
    <location>
        <begin position="1"/>
        <end position="39"/>
    </location>
</feature>
<dbReference type="InterPro" id="IPR051601">
    <property type="entry name" value="Serine_prot/Carboxylest_S33"/>
</dbReference>
<dbReference type="InterPro" id="IPR000073">
    <property type="entry name" value="AB_hydrolase_1"/>
</dbReference>
<dbReference type="EMBL" id="CP086717">
    <property type="protein sequence ID" value="WOO81970.1"/>
    <property type="molecule type" value="Genomic_DNA"/>
</dbReference>
<protein>
    <submittedName>
        <fullName evidence="6">Hydrolase</fullName>
    </submittedName>
</protein>
<dbReference type="PANTHER" id="PTHR43248">
    <property type="entry name" value="2-SUCCINYL-6-HYDROXY-2,4-CYCLOHEXADIENE-1-CARBOXYLATE SYNTHASE"/>
    <property type="match status" value="1"/>
</dbReference>
<organism evidence="6 7">
    <name type="scientific">Vanrija pseudolonga</name>
    <dbReference type="NCBI Taxonomy" id="143232"/>
    <lineage>
        <taxon>Eukaryota</taxon>
        <taxon>Fungi</taxon>
        <taxon>Dikarya</taxon>
        <taxon>Basidiomycota</taxon>
        <taxon>Agaricomycotina</taxon>
        <taxon>Tremellomycetes</taxon>
        <taxon>Trichosporonales</taxon>
        <taxon>Trichosporonaceae</taxon>
        <taxon>Vanrija</taxon>
    </lineage>
</organism>